<gene>
    <name evidence="1" type="ORF">TU35_001560</name>
</gene>
<dbReference type="EMBL" id="JZWT02000003">
    <property type="protein sequence ID" value="MFB6489928.1"/>
    <property type="molecule type" value="Genomic_DNA"/>
</dbReference>
<dbReference type="Proteomes" id="UP000033636">
    <property type="component" value="Unassembled WGS sequence"/>
</dbReference>
<organism evidence="1 2">
    <name type="scientific">Thermoproteus sp. AZ2</name>
    <dbReference type="NCBI Taxonomy" id="1609232"/>
    <lineage>
        <taxon>Archaea</taxon>
        <taxon>Thermoproteota</taxon>
        <taxon>Thermoprotei</taxon>
        <taxon>Thermoproteales</taxon>
        <taxon>Thermoproteaceae</taxon>
        <taxon>Thermoproteus</taxon>
    </lineage>
</organism>
<accession>A0ACC6UZA5</accession>
<protein>
    <submittedName>
        <fullName evidence="1">Uncharacterized protein</fullName>
    </submittedName>
</protein>
<evidence type="ECO:0000313" key="2">
    <source>
        <dbReference type="Proteomes" id="UP000033636"/>
    </source>
</evidence>
<proteinExistence type="predicted"/>
<name>A0ACC6UZA5_9CREN</name>
<comment type="caution">
    <text evidence="1">The sequence shown here is derived from an EMBL/GenBank/DDBJ whole genome shotgun (WGS) entry which is preliminary data.</text>
</comment>
<evidence type="ECO:0000313" key="1">
    <source>
        <dbReference type="EMBL" id="MFB6489928.1"/>
    </source>
</evidence>
<sequence length="84" mass="9468">MRLCELCGWEPADFKCPRCGRLVCRYDWAGDRCAACEATLCRICGVNYSVSTCYICGRPVCERCSVRRGLLRICVDCLRSSTNT</sequence>
<reference evidence="1" key="1">
    <citation type="submission" date="2024-07" db="EMBL/GenBank/DDBJ databases">
        <title>Metagenome and Metagenome-Assembled Genomes of Archaea from a hot spring from the geothermal field of Los Azufres, Mexico.</title>
        <authorList>
            <person name="Marin-Paredes R."/>
            <person name="Martinez-Romero E."/>
            <person name="Servin-Garciduenas L.E."/>
        </authorList>
    </citation>
    <scope>NUCLEOTIDE SEQUENCE</scope>
</reference>